<dbReference type="InterPro" id="IPR012347">
    <property type="entry name" value="Ferritin-like"/>
</dbReference>
<name>A0ABV6DS05_9BACL</name>
<dbReference type="RefSeq" id="WP_377472876.1">
    <property type="nucleotide sequence ID" value="NZ_JBHLWN010000095.1"/>
</dbReference>
<sequence length="335" mass="37222">MRSPDSVPLTASELGYLWTGTAINELSSWYLRVFHAHAADMEIKELLDTALQMTNKTILEQRKQLLAHDHYAVPQGFAASDALGDGPALFTDRFMLQYLDIAIRLGLVFHSKSLAQAARADVREYFAECVAATIQLVQRIKDTLLRKGMYWRTPALPSEENPEVIHKQSYLNGWFGDTRPLNSIELANLYDTMELLALIEALCMGFAQTSNSEDVARLFSKGASVVREQFDSMSHALLKSHMPIPPTFQAEVTDSTGSVFSDRLMACHIAGVFGSLITQAGYSLGSVMNHELVKLYMSLISEAGAFTEQITKCLIDHEWLEKVPGAVDREALLST</sequence>
<proteinExistence type="predicted"/>
<dbReference type="Gene3D" id="1.20.1260.10">
    <property type="match status" value="2"/>
</dbReference>
<dbReference type="EMBL" id="JBHLWN010000095">
    <property type="protein sequence ID" value="MFC0215424.1"/>
    <property type="molecule type" value="Genomic_DNA"/>
</dbReference>
<accession>A0ABV6DS05</accession>
<dbReference type="InterPro" id="IPR021617">
    <property type="entry name" value="DUF3231"/>
</dbReference>
<keyword evidence="2" id="KW-1185">Reference proteome</keyword>
<organism evidence="1 2">
    <name type="scientific">Paenibacillus chartarius</name>
    <dbReference type="NCBI Taxonomy" id="747481"/>
    <lineage>
        <taxon>Bacteria</taxon>
        <taxon>Bacillati</taxon>
        <taxon>Bacillota</taxon>
        <taxon>Bacilli</taxon>
        <taxon>Bacillales</taxon>
        <taxon>Paenibacillaceae</taxon>
        <taxon>Paenibacillus</taxon>
    </lineage>
</organism>
<evidence type="ECO:0000313" key="2">
    <source>
        <dbReference type="Proteomes" id="UP001589776"/>
    </source>
</evidence>
<reference evidence="1 2" key="1">
    <citation type="submission" date="2024-09" db="EMBL/GenBank/DDBJ databases">
        <authorList>
            <person name="Sun Q."/>
            <person name="Mori K."/>
        </authorList>
    </citation>
    <scope>NUCLEOTIDE SEQUENCE [LARGE SCALE GENOMIC DNA]</scope>
    <source>
        <strain evidence="1 2">CCM 7759</strain>
    </source>
</reference>
<protein>
    <submittedName>
        <fullName evidence="1">DUF3231 family protein</fullName>
    </submittedName>
</protein>
<gene>
    <name evidence="1" type="ORF">ACFFK0_23810</name>
</gene>
<evidence type="ECO:0000313" key="1">
    <source>
        <dbReference type="EMBL" id="MFC0215424.1"/>
    </source>
</evidence>
<dbReference type="Pfam" id="PF11553">
    <property type="entry name" value="DUF3231"/>
    <property type="match status" value="2"/>
</dbReference>
<dbReference type="Proteomes" id="UP001589776">
    <property type="component" value="Unassembled WGS sequence"/>
</dbReference>
<comment type="caution">
    <text evidence="1">The sequence shown here is derived from an EMBL/GenBank/DDBJ whole genome shotgun (WGS) entry which is preliminary data.</text>
</comment>